<comment type="cofactor">
    <cofactor evidence="1">
        <name>Mg(2+)</name>
        <dbReference type="ChEBI" id="CHEBI:18420"/>
    </cofactor>
</comment>
<comment type="similarity">
    <text evidence="7">Belongs to the exonuclease superfamily. TREX family.</text>
</comment>
<evidence type="ECO:0000256" key="5">
    <source>
        <dbReference type="ARBA" id="ARBA00022839"/>
    </source>
</evidence>
<comment type="caution">
    <text evidence="9">The sequence shown here is derived from an EMBL/GenBank/DDBJ whole genome shotgun (WGS) entry which is preliminary data.</text>
</comment>
<dbReference type="InterPro" id="IPR012337">
    <property type="entry name" value="RNaseH-like_sf"/>
</dbReference>
<dbReference type="InterPro" id="IPR013520">
    <property type="entry name" value="Ribonucl_H"/>
</dbReference>
<keyword evidence="5" id="KW-0269">Exonuclease</keyword>
<dbReference type="InterPro" id="IPR040393">
    <property type="entry name" value="TREX1/2"/>
</dbReference>
<evidence type="ECO:0000259" key="8">
    <source>
        <dbReference type="SMART" id="SM00479"/>
    </source>
</evidence>
<evidence type="ECO:0000256" key="7">
    <source>
        <dbReference type="ARBA" id="ARBA00025769"/>
    </source>
</evidence>
<keyword evidence="10" id="KW-1185">Reference proteome</keyword>
<reference evidence="9" key="1">
    <citation type="submission" date="2019-08" db="EMBL/GenBank/DDBJ databases">
        <title>The improved chromosome-level genome for the pearl oyster Pinctada fucata martensii using PacBio sequencing and Hi-C.</title>
        <authorList>
            <person name="Zheng Z."/>
        </authorList>
    </citation>
    <scope>NUCLEOTIDE SEQUENCE</scope>
    <source>
        <strain evidence="9">ZZ-2019</strain>
        <tissue evidence="9">Adductor muscle</tissue>
    </source>
</reference>
<keyword evidence="4" id="KW-0378">Hydrolase</keyword>
<dbReference type="InterPro" id="IPR057617">
    <property type="entry name" value="PML_C"/>
</dbReference>
<dbReference type="GO" id="GO:0008296">
    <property type="term" value="F:3'-5'-DNA exonuclease activity"/>
    <property type="evidence" value="ECO:0007669"/>
    <property type="project" value="TreeGrafter"/>
</dbReference>
<dbReference type="Pfam" id="PF25244">
    <property type="entry name" value="PML_C"/>
    <property type="match status" value="1"/>
</dbReference>
<dbReference type="Pfam" id="PF00929">
    <property type="entry name" value="RNase_T"/>
    <property type="match status" value="1"/>
</dbReference>
<evidence type="ECO:0000256" key="3">
    <source>
        <dbReference type="ARBA" id="ARBA00022723"/>
    </source>
</evidence>
<dbReference type="PANTHER" id="PTHR13058:SF22">
    <property type="entry name" value="EXODEOXYRIBONUCLEASE III"/>
    <property type="match status" value="1"/>
</dbReference>
<feature type="domain" description="Exonuclease" evidence="8">
    <location>
        <begin position="623"/>
        <end position="802"/>
    </location>
</feature>
<dbReference type="GO" id="GO:0006308">
    <property type="term" value="P:DNA catabolic process"/>
    <property type="evidence" value="ECO:0007669"/>
    <property type="project" value="TreeGrafter"/>
</dbReference>
<evidence type="ECO:0000256" key="1">
    <source>
        <dbReference type="ARBA" id="ARBA00001946"/>
    </source>
</evidence>
<sequence>MRKYALRRVPTRTVIGFSIYAVVCDCRFIMAGGRASALKKHKQKVLNANRNKRWSNLSMSTPSHHLDHSYCNGSGPDVAEEFEPEAEVTSDEPEVSGWRVGRRIVELGTLADNLRSCFFCTEPLHLIDCVGETKMGLAQVLRVKCRQCKGTNDVPTGSRHTTQRGGKAWDVNTKLAAGMVNGGFGESHVNSLLAALNIPGICRKSLKDREREIATELVNMAQESCNQSLKDEVEKSSGDLSASFDGAWQKRGTGRAYNSLTGKYILKQFKGHASLIGDKSKKCIAFAVKSKKCRICESAKAKEITPRKHNCIKNWSGSAKSMEPAMACEMLQGVIDQGHKINTLVMDNDSTTISRVKATVDPDITKKSDSNHTKKGFTGNLIDLSNTHKVLKNQKVRQHIERCFMYCIRQAGEDSEKLSNDLEKIVPHLYGDHTECGSWCRSEKNGYKPKNLPYGKPLSNVPLKDALENLLRKYISKADQLVSMGSTQVNESLNNMVSSKAPKRLFYGGSESLQTRLSATVCQKNEGYSYITQLNERLAMSPGRFTIKHTQSLESKLKMKRLSQSSRSSKRRRLELKIQRAAKDTTQSVLEADTYSSKIGLEEDVDLEDISLDIPSVLPSNSPYVYFDLETTGLARTSDIIQLAAVHNDKELNLYVSPKSQISPEASAVTGITYIGKVMKHNNEIVQCIEPRDAYILFLDFLESFERKPILVGHNIQVFDLPVLMNQLVKFDMLDRFKESVLGFIDTLKLSKKVFDKTDVSNYKQSTLVTTLLGIGYDAHNALADVKALRSLFEQKLSSQCGPDDMFTVHYYAARASLDPLLKDKIISPVIHKKLISNSLSLQRLRLIHRRDPHNGIRNVFSERVNSQTRISKSNAVINKIVDYLNR</sequence>
<evidence type="ECO:0000256" key="6">
    <source>
        <dbReference type="ARBA" id="ARBA00022842"/>
    </source>
</evidence>
<dbReference type="SUPFAM" id="SSF53098">
    <property type="entry name" value="Ribonuclease H-like"/>
    <property type="match status" value="1"/>
</dbReference>
<proteinExistence type="inferred from homology"/>
<dbReference type="GO" id="GO:0046872">
    <property type="term" value="F:metal ion binding"/>
    <property type="evidence" value="ECO:0007669"/>
    <property type="project" value="UniProtKB-KW"/>
</dbReference>
<dbReference type="Gene3D" id="3.30.420.10">
    <property type="entry name" value="Ribonuclease H-like superfamily/Ribonuclease H"/>
    <property type="match status" value="1"/>
</dbReference>
<name>A0AA88XSM9_PINIB</name>
<dbReference type="EMBL" id="VSWD01000010">
    <property type="protein sequence ID" value="KAK3090923.1"/>
    <property type="molecule type" value="Genomic_DNA"/>
</dbReference>
<dbReference type="CDD" id="cd06127">
    <property type="entry name" value="DEDDh"/>
    <property type="match status" value="1"/>
</dbReference>
<dbReference type="GO" id="GO:0005737">
    <property type="term" value="C:cytoplasm"/>
    <property type="evidence" value="ECO:0007669"/>
    <property type="project" value="TreeGrafter"/>
</dbReference>
<dbReference type="Pfam" id="PF20700">
    <property type="entry name" value="Mutator"/>
    <property type="match status" value="1"/>
</dbReference>
<evidence type="ECO:0000256" key="4">
    <source>
        <dbReference type="ARBA" id="ARBA00022801"/>
    </source>
</evidence>
<dbReference type="AlphaFoldDB" id="A0AA88XSM9"/>
<gene>
    <name evidence="9" type="ORF">FSP39_015740</name>
</gene>
<evidence type="ECO:0000256" key="2">
    <source>
        <dbReference type="ARBA" id="ARBA00022722"/>
    </source>
</evidence>
<keyword evidence="3" id="KW-0479">Metal-binding</keyword>
<keyword evidence="2" id="KW-0540">Nuclease</keyword>
<dbReference type="GO" id="GO:0003676">
    <property type="term" value="F:nucleic acid binding"/>
    <property type="evidence" value="ECO:0007669"/>
    <property type="project" value="InterPro"/>
</dbReference>
<protein>
    <recommendedName>
        <fullName evidence="8">Exonuclease domain-containing protein</fullName>
    </recommendedName>
</protein>
<dbReference type="SMART" id="SM00479">
    <property type="entry name" value="EXOIII"/>
    <property type="match status" value="1"/>
</dbReference>
<evidence type="ECO:0000313" key="10">
    <source>
        <dbReference type="Proteomes" id="UP001186944"/>
    </source>
</evidence>
<dbReference type="InterPro" id="IPR049012">
    <property type="entry name" value="Mutator_transp_dom"/>
</dbReference>
<dbReference type="InterPro" id="IPR036397">
    <property type="entry name" value="RNaseH_sf"/>
</dbReference>
<organism evidence="9 10">
    <name type="scientific">Pinctada imbricata</name>
    <name type="common">Atlantic pearl-oyster</name>
    <name type="synonym">Pinctada martensii</name>
    <dbReference type="NCBI Taxonomy" id="66713"/>
    <lineage>
        <taxon>Eukaryota</taxon>
        <taxon>Metazoa</taxon>
        <taxon>Spiralia</taxon>
        <taxon>Lophotrochozoa</taxon>
        <taxon>Mollusca</taxon>
        <taxon>Bivalvia</taxon>
        <taxon>Autobranchia</taxon>
        <taxon>Pteriomorphia</taxon>
        <taxon>Pterioida</taxon>
        <taxon>Pterioidea</taxon>
        <taxon>Pteriidae</taxon>
        <taxon>Pinctada</taxon>
    </lineage>
</organism>
<evidence type="ECO:0000313" key="9">
    <source>
        <dbReference type="EMBL" id="KAK3090923.1"/>
    </source>
</evidence>
<keyword evidence="6" id="KW-0460">Magnesium</keyword>
<dbReference type="Proteomes" id="UP001186944">
    <property type="component" value="Unassembled WGS sequence"/>
</dbReference>
<accession>A0AA88XSM9</accession>
<dbReference type="PANTHER" id="PTHR13058">
    <property type="entry name" value="THREE PRIME REPAIR EXONUCLEASE 1, 2"/>
    <property type="match status" value="1"/>
</dbReference>